<keyword evidence="5" id="KW-1185">Reference proteome</keyword>
<dbReference type="InterPro" id="IPR000757">
    <property type="entry name" value="Beta-glucanase-like"/>
</dbReference>
<dbReference type="PANTHER" id="PTHR10963">
    <property type="entry name" value="GLYCOSYL HYDROLASE-RELATED"/>
    <property type="match status" value="1"/>
</dbReference>
<sequence length="322" mass="36999">MKRKKLIGSVAIVFLTTIVFFNCTSNDEPQPSEENENTINNVTEYDRITDGKDFSSWTEVFKDDFTDSISSSINWIFENNRADYNSTQTTDYRSSQVDYLEWDNREVITLSAVRRGSRFEAGHIKSIAQFGPEENQELSFKANLKLFAEDGQNPDGSPRYVDFDETYGLWPAFWTVDEDGWPTKGEIDIMEGYSYGDSETYASNIFYGPNIGVNSLSHDNTVHEYPLAENTTEGWHTLEMRWMNDGGEIYINIFVDGEFETTYDSDTDPNLDLQNFTPHNIIFNLNVGHDGAIFNNNLIDGFTKAYYLIDWVEVSKRNILTQ</sequence>
<dbReference type="Proteomes" id="UP001244443">
    <property type="component" value="Chromosome"/>
</dbReference>
<evidence type="ECO:0000313" key="4">
    <source>
        <dbReference type="EMBL" id="WMN06928.1"/>
    </source>
</evidence>
<dbReference type="SUPFAM" id="SSF49899">
    <property type="entry name" value="Concanavalin A-like lectins/glucanases"/>
    <property type="match status" value="1"/>
</dbReference>
<evidence type="ECO:0000313" key="5">
    <source>
        <dbReference type="Proteomes" id="UP001244443"/>
    </source>
</evidence>
<dbReference type="InterPro" id="IPR050546">
    <property type="entry name" value="Glycosyl_Hydrlase_16"/>
</dbReference>
<dbReference type="AlphaFoldDB" id="A0AA51N6I2"/>
<dbReference type="Gene3D" id="2.60.120.200">
    <property type="match status" value="1"/>
</dbReference>
<feature type="signal peptide" evidence="2">
    <location>
        <begin position="1"/>
        <end position="21"/>
    </location>
</feature>
<dbReference type="EMBL" id="CP129970">
    <property type="protein sequence ID" value="WMN06928.1"/>
    <property type="molecule type" value="Genomic_DNA"/>
</dbReference>
<keyword evidence="2" id="KW-0732">Signal</keyword>
<dbReference type="Pfam" id="PF26113">
    <property type="entry name" value="GH16_XgeA"/>
    <property type="match status" value="1"/>
</dbReference>
<reference evidence="4" key="1">
    <citation type="submission" date="2023-08" db="EMBL/GenBank/DDBJ databases">
        <title>Comparative genomics and taxonomic characterization of three novel marine species of genus Marivirga.</title>
        <authorList>
            <person name="Muhammad N."/>
            <person name="Kim S.-G."/>
        </authorList>
    </citation>
    <scope>NUCLEOTIDE SEQUENCE [LARGE SCALE GENOMIC DNA]</scope>
    <source>
        <strain evidence="4">ABR2-2</strain>
    </source>
</reference>
<protein>
    <submittedName>
        <fullName evidence="4">Family 16 glycosylhydrolase</fullName>
    </submittedName>
</protein>
<dbReference type="InterPro" id="IPR013320">
    <property type="entry name" value="ConA-like_dom_sf"/>
</dbReference>
<proteinExistence type="inferred from homology"/>
<dbReference type="RefSeq" id="WP_308356919.1">
    <property type="nucleotide sequence ID" value="NZ_CP129970.2"/>
</dbReference>
<dbReference type="PANTHER" id="PTHR10963:SF55">
    <property type="entry name" value="GLYCOSIDE HYDROLASE FAMILY 16 PROTEIN"/>
    <property type="match status" value="1"/>
</dbReference>
<feature type="chain" id="PRO_5041389668" evidence="2">
    <location>
        <begin position="22"/>
        <end position="322"/>
    </location>
</feature>
<name>A0AA51N6I2_9BACT</name>
<feature type="domain" description="GH16" evidence="3">
    <location>
        <begin position="23"/>
        <end position="320"/>
    </location>
</feature>
<dbReference type="GO" id="GO:0004553">
    <property type="term" value="F:hydrolase activity, hydrolyzing O-glycosyl compounds"/>
    <property type="evidence" value="ECO:0007669"/>
    <property type="project" value="InterPro"/>
</dbReference>
<dbReference type="GO" id="GO:0005975">
    <property type="term" value="P:carbohydrate metabolic process"/>
    <property type="evidence" value="ECO:0007669"/>
    <property type="project" value="InterPro"/>
</dbReference>
<evidence type="ECO:0000256" key="1">
    <source>
        <dbReference type="ARBA" id="ARBA00006865"/>
    </source>
</evidence>
<comment type="similarity">
    <text evidence="1">Belongs to the glycosyl hydrolase 16 family.</text>
</comment>
<accession>A0AA51N6I2</accession>
<evidence type="ECO:0000259" key="3">
    <source>
        <dbReference type="PROSITE" id="PS51762"/>
    </source>
</evidence>
<dbReference type="PROSITE" id="PS51762">
    <property type="entry name" value="GH16_2"/>
    <property type="match status" value="1"/>
</dbReference>
<gene>
    <name evidence="4" type="ORF">QYS48_34305</name>
</gene>
<organism evidence="4 5">
    <name type="scientific">Marivirga arenosa</name>
    <dbReference type="NCBI Taxonomy" id="3059076"/>
    <lineage>
        <taxon>Bacteria</taxon>
        <taxon>Pseudomonadati</taxon>
        <taxon>Bacteroidota</taxon>
        <taxon>Cytophagia</taxon>
        <taxon>Cytophagales</taxon>
        <taxon>Marivirgaceae</taxon>
        <taxon>Marivirga</taxon>
    </lineage>
</organism>
<evidence type="ECO:0000256" key="2">
    <source>
        <dbReference type="SAM" id="SignalP"/>
    </source>
</evidence>